<protein>
    <submittedName>
        <fullName evidence="2">Uncharacterized protein</fullName>
    </submittedName>
</protein>
<dbReference type="KEGG" id="stcm:SCMC78_67650"/>
<feature type="compositionally biased region" description="Basic and acidic residues" evidence="1">
    <location>
        <begin position="343"/>
        <end position="353"/>
    </location>
</feature>
<organism evidence="2">
    <name type="scientific">Streptomyces sp. CMC78</name>
    <dbReference type="NCBI Taxonomy" id="3231512"/>
    <lineage>
        <taxon>Bacteria</taxon>
        <taxon>Bacillati</taxon>
        <taxon>Actinomycetota</taxon>
        <taxon>Actinomycetes</taxon>
        <taxon>Kitasatosporales</taxon>
        <taxon>Streptomycetaceae</taxon>
        <taxon>Streptomyces</taxon>
    </lineage>
</organism>
<reference evidence="2" key="1">
    <citation type="submission" date="2024-07" db="EMBL/GenBank/DDBJ databases">
        <title>Complete genome sequences of cellulolytic bacteria, Kitasatospora sp. CMC57 and Streptomyces sp. CMC78, isolated from Japanese agricultural soil.</title>
        <authorList>
            <person name="Hashimoto T."/>
            <person name="Ito M."/>
            <person name="Iwamoto M."/>
            <person name="Fukahori D."/>
            <person name="Shoda T."/>
            <person name="Sakoda M."/>
            <person name="Morohoshi T."/>
            <person name="Mitsuboshi M."/>
            <person name="Nishizawa T."/>
        </authorList>
    </citation>
    <scope>NUCLEOTIDE SEQUENCE</scope>
    <source>
        <strain evidence="2">CMC78</strain>
    </source>
</reference>
<sequence length="353" mass="39753">MHAERDQDPSLTAVHVNWTGPHRKGWRRVGLGFREKIQQPYELPAEEIVTTVHSVLAWRAHHGTIHLLTDDLGRSYAEEQHLAGLYDRVDTSLNALDSAGIDPILYPTAGKMFAATLRSAPFAVIDTDLYLRKPLDLGGRHGFGFAHWETVDNVVYPDPATLPAPEGVDLSDWKFDTLAANMAISLFFDDLHRAEYASTAVDFMRGNSAPYDGLSMARALFAEQRIAPAAAMARGIELRPVTDRLWKTDEGLWDGPSYAAEFHHTWHQKHLLRQFPELCPAYLRYLLEDLLWRFPDALEVLLRIPALTPHHSLIRATRHDLLEHGPTTQWPAAAPGSTPRNRPGSDWRHPDPA</sequence>
<dbReference type="EMBL" id="AP035884">
    <property type="protein sequence ID" value="BFP56958.1"/>
    <property type="molecule type" value="Genomic_DNA"/>
</dbReference>
<proteinExistence type="predicted"/>
<name>A0AB33KYA8_9ACTN</name>
<evidence type="ECO:0000256" key="1">
    <source>
        <dbReference type="SAM" id="MobiDB-lite"/>
    </source>
</evidence>
<accession>A0AB33KYA8</accession>
<dbReference type="AlphaFoldDB" id="A0AB33KYA8"/>
<gene>
    <name evidence="2" type="ORF">SCMC78_67650</name>
</gene>
<feature type="region of interest" description="Disordered" evidence="1">
    <location>
        <begin position="325"/>
        <end position="353"/>
    </location>
</feature>
<evidence type="ECO:0000313" key="2">
    <source>
        <dbReference type="EMBL" id="BFP56958.1"/>
    </source>
</evidence>